<evidence type="ECO:0000313" key="2">
    <source>
        <dbReference type="EMBL" id="GHO94060.1"/>
    </source>
</evidence>
<feature type="domain" description="Amine oxidase" evidence="1">
    <location>
        <begin position="12"/>
        <end position="393"/>
    </location>
</feature>
<keyword evidence="3" id="KW-1185">Reference proteome</keyword>
<dbReference type="NCBIfam" id="NF005560">
    <property type="entry name" value="PRK07233.1"/>
    <property type="match status" value="1"/>
</dbReference>
<comment type="caution">
    <text evidence="2">The sequence shown here is derived from an EMBL/GenBank/DDBJ whole genome shotgun (WGS) entry which is preliminary data.</text>
</comment>
<organism evidence="2 3">
    <name type="scientific">Reticulibacter mediterranei</name>
    <dbReference type="NCBI Taxonomy" id="2778369"/>
    <lineage>
        <taxon>Bacteria</taxon>
        <taxon>Bacillati</taxon>
        <taxon>Chloroflexota</taxon>
        <taxon>Ktedonobacteria</taxon>
        <taxon>Ktedonobacterales</taxon>
        <taxon>Reticulibacteraceae</taxon>
        <taxon>Reticulibacter</taxon>
    </lineage>
</organism>
<sequence length="423" mass="48716">MEYAVLGGGALGLMAAYRLAQAGQSVIVFEQEKIAGGLASGFQVGGTWLEKFYHHIFRSDKKIIQMIEELGLGDRLEWLRPRTVSLIGGEIHQLDSPLTLLTFKPWRIDERLRVAAVLSFLKVVPPSLLEGQTAGPWLRRWLGQRPYENFFEPLFIGKFGALHDQIALPWFWARFHDRTTQLGYLCGGFQLFYERLVERITELGGKVLLGTRVEKVEQENGRWRVESSQGTWSFDQVISTFPTHLTCRLIPALPQDYRAQYEWGQAYGAHCLILALDRSVTDSYWINICDRGYPFTGLFEHTNFRSPSEYGGHHLLYLGSYRPMDDPLFTMSKEEVMAEYFPALKRIVPAFDPAWIQESWTFKAAYAQPIVTTDYRDHIPPLETPLENLWLANMFQVYPHDRGQNYSLDLAEQVVQRALQKEK</sequence>
<dbReference type="PANTHER" id="PTHR42923">
    <property type="entry name" value="PROTOPORPHYRINOGEN OXIDASE"/>
    <property type="match status" value="1"/>
</dbReference>
<dbReference type="GO" id="GO:0016491">
    <property type="term" value="F:oxidoreductase activity"/>
    <property type="evidence" value="ECO:0007669"/>
    <property type="project" value="InterPro"/>
</dbReference>
<name>A0A8J3N3C2_9CHLR</name>
<dbReference type="Pfam" id="PF01593">
    <property type="entry name" value="Amino_oxidase"/>
    <property type="match status" value="1"/>
</dbReference>
<accession>A0A8J3N3C2</accession>
<reference evidence="2" key="1">
    <citation type="submission" date="2020-10" db="EMBL/GenBank/DDBJ databases">
        <title>Taxonomic study of unclassified bacteria belonging to the class Ktedonobacteria.</title>
        <authorList>
            <person name="Yabe S."/>
            <person name="Wang C.M."/>
            <person name="Zheng Y."/>
            <person name="Sakai Y."/>
            <person name="Cavaletti L."/>
            <person name="Monciardini P."/>
            <person name="Donadio S."/>
        </authorList>
    </citation>
    <scope>NUCLEOTIDE SEQUENCE</scope>
    <source>
        <strain evidence="2">ID150040</strain>
    </source>
</reference>
<dbReference type="SUPFAM" id="SSF51905">
    <property type="entry name" value="FAD/NAD(P)-binding domain"/>
    <property type="match status" value="1"/>
</dbReference>
<dbReference type="InterPro" id="IPR002937">
    <property type="entry name" value="Amino_oxidase"/>
</dbReference>
<dbReference type="RefSeq" id="WP_220204819.1">
    <property type="nucleotide sequence ID" value="NZ_BNJK01000001.1"/>
</dbReference>
<dbReference type="AlphaFoldDB" id="A0A8J3N3C2"/>
<dbReference type="PANTHER" id="PTHR42923:SF46">
    <property type="entry name" value="AMINE OXIDASE"/>
    <property type="match status" value="1"/>
</dbReference>
<gene>
    <name evidence="2" type="ORF">KSF_041080</name>
</gene>
<dbReference type="Proteomes" id="UP000597444">
    <property type="component" value="Unassembled WGS sequence"/>
</dbReference>
<dbReference type="Gene3D" id="3.50.50.60">
    <property type="entry name" value="FAD/NAD(P)-binding domain"/>
    <property type="match status" value="1"/>
</dbReference>
<proteinExistence type="predicted"/>
<evidence type="ECO:0000259" key="1">
    <source>
        <dbReference type="Pfam" id="PF01593"/>
    </source>
</evidence>
<evidence type="ECO:0000313" key="3">
    <source>
        <dbReference type="Proteomes" id="UP000597444"/>
    </source>
</evidence>
<dbReference type="InterPro" id="IPR050464">
    <property type="entry name" value="Zeta_carotene_desat/Oxidored"/>
</dbReference>
<dbReference type="InterPro" id="IPR036188">
    <property type="entry name" value="FAD/NAD-bd_sf"/>
</dbReference>
<protein>
    <submittedName>
        <fullName evidence="2">Oxidoreductase</fullName>
    </submittedName>
</protein>
<dbReference type="EMBL" id="BNJK01000001">
    <property type="protein sequence ID" value="GHO94060.1"/>
    <property type="molecule type" value="Genomic_DNA"/>
</dbReference>